<gene>
    <name evidence="2" type="ORF">G3576_04980</name>
</gene>
<keyword evidence="3" id="KW-1185">Reference proteome</keyword>
<accession>A0A6M1LG49</accession>
<evidence type="ECO:0000313" key="3">
    <source>
        <dbReference type="Proteomes" id="UP000475385"/>
    </source>
</evidence>
<organism evidence="2 3">
    <name type="scientific">Falsiroseomonas algicola</name>
    <dbReference type="NCBI Taxonomy" id="2716930"/>
    <lineage>
        <taxon>Bacteria</taxon>
        <taxon>Pseudomonadati</taxon>
        <taxon>Pseudomonadota</taxon>
        <taxon>Alphaproteobacteria</taxon>
        <taxon>Acetobacterales</taxon>
        <taxon>Roseomonadaceae</taxon>
        <taxon>Falsiroseomonas</taxon>
    </lineage>
</organism>
<feature type="chain" id="PRO_5026898048" description="Lipoprotein" evidence="1">
    <location>
        <begin position="27"/>
        <end position="172"/>
    </location>
</feature>
<evidence type="ECO:0000313" key="2">
    <source>
        <dbReference type="EMBL" id="NGM19358.1"/>
    </source>
</evidence>
<comment type="caution">
    <text evidence="2">The sequence shown here is derived from an EMBL/GenBank/DDBJ whole genome shotgun (WGS) entry which is preliminary data.</text>
</comment>
<dbReference type="EMBL" id="JAAIKB010000001">
    <property type="protein sequence ID" value="NGM19358.1"/>
    <property type="molecule type" value="Genomic_DNA"/>
</dbReference>
<name>A0A6M1LG49_9PROT</name>
<dbReference type="AlphaFoldDB" id="A0A6M1LG49"/>
<protein>
    <recommendedName>
        <fullName evidence="4">Lipoprotein</fullName>
    </recommendedName>
</protein>
<evidence type="ECO:0008006" key="4">
    <source>
        <dbReference type="Google" id="ProtNLM"/>
    </source>
</evidence>
<sequence>MRASLRLLPAVILAACAAPESPAAPAAPGTGGWAARIGAGTCLLEAATAAGKVQMVARPATVAFAMGRMDGAGPRLDPARTATMIFEGPGAGWSIAGLPVAPRSFGFSRPRPEGGLDILRATLPGGTFRAPELDLAIPIPPAGEVGEAFLRCVEALTDKPLTAPAEAGPKAR</sequence>
<feature type="signal peptide" evidence="1">
    <location>
        <begin position="1"/>
        <end position="26"/>
    </location>
</feature>
<reference evidence="2 3" key="1">
    <citation type="submission" date="2020-02" db="EMBL/GenBank/DDBJ databases">
        <authorList>
            <person name="Kim H.M."/>
            <person name="Jeon C.O."/>
        </authorList>
    </citation>
    <scope>NUCLEOTIDE SEQUENCE [LARGE SCALE GENOMIC DNA]</scope>
    <source>
        <strain evidence="2 3">PeD5</strain>
    </source>
</reference>
<dbReference type="Proteomes" id="UP000475385">
    <property type="component" value="Unassembled WGS sequence"/>
</dbReference>
<dbReference type="RefSeq" id="WP_164693186.1">
    <property type="nucleotide sequence ID" value="NZ_JAAIKB010000001.1"/>
</dbReference>
<proteinExistence type="predicted"/>
<reference evidence="2 3" key="2">
    <citation type="submission" date="2020-03" db="EMBL/GenBank/DDBJ databases">
        <title>Roseomonas stagni sp. nov., isolated from pond water in Japan.</title>
        <authorList>
            <person name="Furuhata K."/>
            <person name="Miyamoto H."/>
            <person name="Goto K."/>
        </authorList>
    </citation>
    <scope>NUCLEOTIDE SEQUENCE [LARGE SCALE GENOMIC DNA]</scope>
    <source>
        <strain evidence="2 3">PeD5</strain>
    </source>
</reference>
<evidence type="ECO:0000256" key="1">
    <source>
        <dbReference type="SAM" id="SignalP"/>
    </source>
</evidence>
<keyword evidence="1" id="KW-0732">Signal</keyword>